<dbReference type="NCBIfam" id="TIGR02898">
    <property type="entry name" value="spore_YhcN_YlaJ"/>
    <property type="match status" value="1"/>
</dbReference>
<dbReference type="GO" id="GO:0030435">
    <property type="term" value="P:sporulation resulting in formation of a cellular spore"/>
    <property type="evidence" value="ECO:0007669"/>
    <property type="project" value="InterPro"/>
</dbReference>
<name>A0A2C6MDZ1_9FIRM</name>
<dbReference type="AlphaFoldDB" id="A0A2C6MDZ1"/>
<feature type="chain" id="PRO_5039296165" description="Sporulation protein" evidence="1">
    <location>
        <begin position="21"/>
        <end position="150"/>
    </location>
</feature>
<evidence type="ECO:0000313" key="3">
    <source>
        <dbReference type="Proteomes" id="UP000222564"/>
    </source>
</evidence>
<dbReference type="InterPro" id="IPR019076">
    <property type="entry name" value="Spore_lipoprot_YhcN/YlaJ-like"/>
</dbReference>
<accession>A0A2C6MDZ1</accession>
<feature type="signal peptide" evidence="1">
    <location>
        <begin position="1"/>
        <end position="20"/>
    </location>
</feature>
<dbReference type="Pfam" id="PF09580">
    <property type="entry name" value="Spore_YhcN_YlaJ"/>
    <property type="match status" value="1"/>
</dbReference>
<dbReference type="Proteomes" id="UP000222564">
    <property type="component" value="Unassembled WGS sequence"/>
</dbReference>
<dbReference type="OrthoDB" id="1707228at2"/>
<evidence type="ECO:0008006" key="4">
    <source>
        <dbReference type="Google" id="ProtNLM"/>
    </source>
</evidence>
<sequence>MKGSRMFLLTLCLLMAVIMAAGCTAARKPEADANRNPVAQENRQAGNLAREATRVEGVKSAYVVVSGNMAVVGLNINRGVESTETNRIKTEVGQRLRNADRQISDVRISTDADTVTRIRKISEGVNQGRPLSEFTKQLNEIVRRTAPTKE</sequence>
<gene>
    <name evidence="2" type="ORF">P378_15020</name>
</gene>
<dbReference type="EMBL" id="AWQQ01000088">
    <property type="protein sequence ID" value="PHJ37563.1"/>
    <property type="molecule type" value="Genomic_DNA"/>
</dbReference>
<protein>
    <recommendedName>
        <fullName evidence="4">Sporulation protein</fullName>
    </recommendedName>
</protein>
<organism evidence="2 3">
    <name type="scientific">Desulforamulus profundi</name>
    <dbReference type="NCBI Taxonomy" id="1383067"/>
    <lineage>
        <taxon>Bacteria</taxon>
        <taxon>Bacillati</taxon>
        <taxon>Bacillota</taxon>
        <taxon>Clostridia</taxon>
        <taxon>Eubacteriales</taxon>
        <taxon>Peptococcaceae</taxon>
        <taxon>Desulforamulus</taxon>
    </lineage>
</organism>
<evidence type="ECO:0000313" key="2">
    <source>
        <dbReference type="EMBL" id="PHJ37563.1"/>
    </source>
</evidence>
<evidence type="ECO:0000256" key="1">
    <source>
        <dbReference type="SAM" id="SignalP"/>
    </source>
</evidence>
<dbReference type="InterPro" id="IPR014247">
    <property type="entry name" value="Spore_lipoprot_YhcN/YlaJ"/>
</dbReference>
<keyword evidence="1" id="KW-0732">Signal</keyword>
<dbReference type="PROSITE" id="PS51257">
    <property type="entry name" value="PROKAR_LIPOPROTEIN"/>
    <property type="match status" value="1"/>
</dbReference>
<dbReference type="RefSeq" id="WP_099083606.1">
    <property type="nucleotide sequence ID" value="NZ_AWQQ01000088.1"/>
</dbReference>
<reference evidence="2 3" key="1">
    <citation type="submission" date="2013-09" db="EMBL/GenBank/DDBJ databases">
        <title>Biodegradation of hydrocarbons in the deep terrestrial subsurface : characterization of a microbial consortium composed of two Desulfotomaculum species originating from a deep geological formation.</title>
        <authorList>
            <person name="Aullo T."/>
            <person name="Berlendis S."/>
            <person name="Lascourreges J.-F."/>
            <person name="Dessort D."/>
            <person name="Saint-Laurent S."/>
            <person name="Schraauwers B."/>
            <person name="Mas J."/>
            <person name="Magot M."/>
            <person name="Ranchou-Peyruse A."/>
        </authorList>
    </citation>
    <scope>NUCLEOTIDE SEQUENCE [LARGE SCALE GENOMIC DNA]</scope>
    <source>
        <strain evidence="2 3">Bs107</strain>
    </source>
</reference>
<proteinExistence type="predicted"/>
<comment type="caution">
    <text evidence="2">The sequence shown here is derived from an EMBL/GenBank/DDBJ whole genome shotgun (WGS) entry which is preliminary data.</text>
</comment>
<keyword evidence="3" id="KW-1185">Reference proteome</keyword>